<proteinExistence type="predicted"/>
<dbReference type="CDD" id="cd16377">
    <property type="entry name" value="23S_rRNA_IVP_like"/>
    <property type="match status" value="1"/>
</dbReference>
<dbReference type="NCBIfam" id="TIGR02436">
    <property type="entry name" value="four helix bundle protein"/>
    <property type="match status" value="1"/>
</dbReference>
<dbReference type="InterPro" id="IPR012657">
    <property type="entry name" value="23S_rRNA-intervening_sequence"/>
</dbReference>
<organism evidence="1 2">
    <name type="scientific">Candidatus Berkelbacteria bacterium CG10_big_fil_rev_8_21_14_0_10_43_13</name>
    <dbReference type="NCBI Taxonomy" id="1974514"/>
    <lineage>
        <taxon>Bacteria</taxon>
        <taxon>Candidatus Berkelbacteria</taxon>
    </lineage>
</organism>
<dbReference type="Proteomes" id="UP000231382">
    <property type="component" value="Unassembled WGS sequence"/>
</dbReference>
<evidence type="ECO:0008006" key="3">
    <source>
        <dbReference type="Google" id="ProtNLM"/>
    </source>
</evidence>
<gene>
    <name evidence="1" type="ORF">COT78_01230</name>
</gene>
<sequence>MEEHPEKIKSFTDLNAWKEGHKLVLAVYKTTNKFPKEELFGLTNQLRRCIVSITSNIAEGFSRQSYKEKVQFYSIAQGSVTEAQNQILIARDIGLIDNKLFQEIANQTIIAHKLISGLIKKSKTHNS</sequence>
<accession>A0A2H0W6W3</accession>
<dbReference type="InterPro" id="IPR036583">
    <property type="entry name" value="23S_rRNA_IVS_sf"/>
</dbReference>
<evidence type="ECO:0000313" key="2">
    <source>
        <dbReference type="Proteomes" id="UP000231382"/>
    </source>
</evidence>
<dbReference type="SUPFAM" id="SSF158446">
    <property type="entry name" value="IVS-encoded protein-like"/>
    <property type="match status" value="1"/>
</dbReference>
<dbReference type="PANTHER" id="PTHR38471">
    <property type="entry name" value="FOUR HELIX BUNDLE PROTEIN"/>
    <property type="match status" value="1"/>
</dbReference>
<dbReference type="Pfam" id="PF05635">
    <property type="entry name" value="23S_rRNA_IVP"/>
    <property type="match status" value="1"/>
</dbReference>
<dbReference type="EMBL" id="PEZW01000009">
    <property type="protein sequence ID" value="PIS07843.1"/>
    <property type="molecule type" value="Genomic_DNA"/>
</dbReference>
<evidence type="ECO:0000313" key="1">
    <source>
        <dbReference type="EMBL" id="PIS07843.1"/>
    </source>
</evidence>
<dbReference type="Gene3D" id="1.20.1440.60">
    <property type="entry name" value="23S rRNA-intervening sequence"/>
    <property type="match status" value="1"/>
</dbReference>
<dbReference type="PANTHER" id="PTHR38471:SF2">
    <property type="entry name" value="FOUR HELIX BUNDLE PROTEIN"/>
    <property type="match status" value="1"/>
</dbReference>
<protein>
    <recommendedName>
        <fullName evidence="3">Four helix bundle protein</fullName>
    </recommendedName>
</protein>
<name>A0A2H0W6W3_9BACT</name>
<dbReference type="AlphaFoldDB" id="A0A2H0W6W3"/>
<comment type="caution">
    <text evidence="1">The sequence shown here is derived from an EMBL/GenBank/DDBJ whole genome shotgun (WGS) entry which is preliminary data.</text>
</comment>
<reference evidence="2" key="1">
    <citation type="submission" date="2017-09" db="EMBL/GenBank/DDBJ databases">
        <title>Depth-based differentiation of microbial function through sediment-hosted aquifers and enrichment of novel symbionts in the deep terrestrial subsurface.</title>
        <authorList>
            <person name="Probst A.J."/>
            <person name="Ladd B."/>
            <person name="Jarett J.K."/>
            <person name="Geller-Mcgrath D.E."/>
            <person name="Sieber C.M.K."/>
            <person name="Emerson J.B."/>
            <person name="Anantharaman K."/>
            <person name="Thomas B.C."/>
            <person name="Malmstrom R."/>
            <person name="Stieglmeier M."/>
            <person name="Klingl A."/>
            <person name="Woyke T."/>
            <person name="Ryan C.M."/>
            <person name="Banfield J.F."/>
        </authorList>
    </citation>
    <scope>NUCLEOTIDE SEQUENCE [LARGE SCALE GENOMIC DNA]</scope>
</reference>